<evidence type="ECO:0000313" key="2">
    <source>
        <dbReference type="EMBL" id="MCC4310371.1"/>
    </source>
</evidence>
<evidence type="ECO:0008006" key="4">
    <source>
        <dbReference type="Google" id="ProtNLM"/>
    </source>
</evidence>
<name>A0A9Q3UN41_9GAMM</name>
<evidence type="ECO:0000313" key="3">
    <source>
        <dbReference type="Proteomes" id="UP001108027"/>
    </source>
</evidence>
<keyword evidence="1" id="KW-1133">Transmembrane helix</keyword>
<dbReference type="EMBL" id="JAJGNA010000036">
    <property type="protein sequence ID" value="MCC4310371.1"/>
    <property type="molecule type" value="Genomic_DNA"/>
</dbReference>
<keyword evidence="1" id="KW-0812">Transmembrane</keyword>
<proteinExistence type="predicted"/>
<reference evidence="2" key="1">
    <citation type="submission" date="2021-10" db="EMBL/GenBank/DDBJ databases">
        <title>The diversity and Nitrogen Metabolism of Culturable Nitrate-Utilizing Bacteria Within the Oxygen Minimum Zone of the Changjiang (Yangtze River)Estuary.</title>
        <authorList>
            <person name="Zhang D."/>
            <person name="Zheng J."/>
            <person name="Liu S."/>
            <person name="He W."/>
        </authorList>
    </citation>
    <scope>NUCLEOTIDE SEQUENCE</scope>
    <source>
        <strain evidence="2">FXH-223</strain>
    </source>
</reference>
<feature type="transmembrane region" description="Helical" evidence="1">
    <location>
        <begin position="6"/>
        <end position="26"/>
    </location>
</feature>
<keyword evidence="3" id="KW-1185">Reference proteome</keyword>
<sequence>MSFSVAPILILGVSLLLVLVGAWVLLRHKWVWQWIKGTAGLALVALAVYLVLVALNLYSFHELTEETPVATISFRATGEQSYIATVTRADGSSQDFRLNGDQWQLDARIVKWKTPFSLLGLKPGYQLDRIQGRYFALEDERSKPRTLYSLSEKPLGMDVWQHAREGWSFLVDARYGSAAYLPMADGAIFEVTVPPAGGLIGRPLNGSAQRAVAGWQ</sequence>
<dbReference type="AlphaFoldDB" id="A0A9Q3UN41"/>
<dbReference type="Proteomes" id="UP001108027">
    <property type="component" value="Unassembled WGS sequence"/>
</dbReference>
<dbReference type="RefSeq" id="WP_228235016.1">
    <property type="nucleotide sequence ID" value="NZ_ARXL01000009.1"/>
</dbReference>
<accession>A0A9Q3UN41</accession>
<feature type="transmembrane region" description="Helical" evidence="1">
    <location>
        <begin position="38"/>
        <end position="58"/>
    </location>
</feature>
<organism evidence="2 3">
    <name type="scientific">Alloalcanivorax marinus</name>
    <dbReference type="NCBI Taxonomy" id="1177169"/>
    <lineage>
        <taxon>Bacteria</taxon>
        <taxon>Pseudomonadati</taxon>
        <taxon>Pseudomonadota</taxon>
        <taxon>Gammaproteobacteria</taxon>
        <taxon>Oceanospirillales</taxon>
        <taxon>Alcanivoracaceae</taxon>
        <taxon>Alloalcanivorax</taxon>
    </lineage>
</organism>
<protein>
    <recommendedName>
        <fullName evidence="4">Multidrug transporter</fullName>
    </recommendedName>
</protein>
<evidence type="ECO:0000256" key="1">
    <source>
        <dbReference type="SAM" id="Phobius"/>
    </source>
</evidence>
<gene>
    <name evidence="2" type="ORF">LL252_17530</name>
</gene>
<comment type="caution">
    <text evidence="2">The sequence shown here is derived from an EMBL/GenBank/DDBJ whole genome shotgun (WGS) entry which is preliminary data.</text>
</comment>
<keyword evidence="1" id="KW-0472">Membrane</keyword>